<sequence>MLAGADGRPIICTVPSRAQGPGDLEPVSEYGVPRVFPEPFRFSTPSNLPIDLEVVNPANRVTGPEGKTMWRARFQHGGTTRYHNIVTGGQRLARPSVAKGGLLADEIGLGKTLTALSLIASDKGPGRRTLILAPPSVMQEWQNQIGLHIAKVHATGEPILRFAIYYGPNRTQERGDLQNFDIVLSTYHTLSKEWQDSQRAEGNPKPPPLLHDMRWRRLILDEANLIKNYKTKLYQAVDALAPKADRRWLLTATPLNNGPDNLAAIFGILRTSRFDTAEKFIQQINNPVRQNIKDAEKRVPQIISCHTLRRTKEGVSINTKPKTLHNIQVELAPEDVPDYRRLESKLYQFVREVETTLPFIQKLSVLRYMLAVGFKNYTRQEGNSADDVVLARDALCGLGIELHPVELPAADHILAQATDNDGMLSCLACAKQQPFKQRYVRLDAA</sequence>
<feature type="domain" description="Helicase ATP-binding" evidence="5">
    <location>
        <begin position="92"/>
        <end position="272"/>
    </location>
</feature>
<evidence type="ECO:0000313" key="6">
    <source>
        <dbReference type="EMBL" id="KAK8042518.1"/>
    </source>
</evidence>
<reference evidence="6 7" key="1">
    <citation type="submission" date="2023-01" db="EMBL/GenBank/DDBJ databases">
        <title>Analysis of 21 Apiospora genomes using comparative genomics revels a genus with tremendous synthesis potential of carbohydrate active enzymes and secondary metabolites.</title>
        <authorList>
            <person name="Sorensen T."/>
        </authorList>
    </citation>
    <scope>NUCLEOTIDE SEQUENCE [LARGE SCALE GENOMIC DNA]</scope>
    <source>
        <strain evidence="6 7">CBS 135458</strain>
    </source>
</reference>
<dbReference type="PANTHER" id="PTHR45626">
    <property type="entry name" value="TRANSCRIPTION TERMINATION FACTOR 2-RELATED"/>
    <property type="match status" value="1"/>
</dbReference>
<dbReference type="InterPro" id="IPR027417">
    <property type="entry name" value="P-loop_NTPase"/>
</dbReference>
<dbReference type="RefSeq" id="XP_066709371.1">
    <property type="nucleotide sequence ID" value="XM_066864410.1"/>
</dbReference>
<evidence type="ECO:0000256" key="2">
    <source>
        <dbReference type="ARBA" id="ARBA00022801"/>
    </source>
</evidence>
<comment type="caution">
    <text evidence="6">The sequence shown here is derived from an EMBL/GenBank/DDBJ whole genome shotgun (WGS) entry which is preliminary data.</text>
</comment>
<evidence type="ECO:0000256" key="1">
    <source>
        <dbReference type="ARBA" id="ARBA00022741"/>
    </source>
</evidence>
<name>A0ABR1T7F3_9PEZI</name>
<evidence type="ECO:0000313" key="7">
    <source>
        <dbReference type="Proteomes" id="UP001480595"/>
    </source>
</evidence>
<dbReference type="InterPro" id="IPR014001">
    <property type="entry name" value="Helicase_ATP-bd"/>
</dbReference>
<evidence type="ECO:0000256" key="4">
    <source>
        <dbReference type="ARBA" id="ARBA00022840"/>
    </source>
</evidence>
<keyword evidence="1" id="KW-0547">Nucleotide-binding</keyword>
<organism evidence="6 7">
    <name type="scientific">Apiospora phragmitis</name>
    <dbReference type="NCBI Taxonomy" id="2905665"/>
    <lineage>
        <taxon>Eukaryota</taxon>
        <taxon>Fungi</taxon>
        <taxon>Dikarya</taxon>
        <taxon>Ascomycota</taxon>
        <taxon>Pezizomycotina</taxon>
        <taxon>Sordariomycetes</taxon>
        <taxon>Xylariomycetidae</taxon>
        <taxon>Amphisphaeriales</taxon>
        <taxon>Apiosporaceae</taxon>
        <taxon>Apiospora</taxon>
    </lineage>
</organism>
<dbReference type="CDD" id="cd18008">
    <property type="entry name" value="DEXDc_SHPRH-like"/>
    <property type="match status" value="1"/>
</dbReference>
<evidence type="ECO:0000259" key="5">
    <source>
        <dbReference type="PROSITE" id="PS51192"/>
    </source>
</evidence>
<dbReference type="Pfam" id="PF00176">
    <property type="entry name" value="SNF2-rel_dom"/>
    <property type="match status" value="1"/>
</dbReference>
<keyword evidence="3" id="KW-0347">Helicase</keyword>
<keyword evidence="2" id="KW-0378">Hydrolase</keyword>
<dbReference type="InterPro" id="IPR000330">
    <property type="entry name" value="SNF2_N"/>
</dbReference>
<dbReference type="SMART" id="SM00487">
    <property type="entry name" value="DEXDc"/>
    <property type="match status" value="1"/>
</dbReference>
<protein>
    <submittedName>
        <fullName evidence="6">SNF2 family N-terminal domain-containing protein</fullName>
    </submittedName>
</protein>
<dbReference type="PROSITE" id="PS51192">
    <property type="entry name" value="HELICASE_ATP_BIND_1"/>
    <property type="match status" value="1"/>
</dbReference>
<dbReference type="GeneID" id="92097473"/>
<dbReference type="Gene3D" id="3.40.50.10810">
    <property type="entry name" value="Tandem AAA-ATPase domain"/>
    <property type="match status" value="1"/>
</dbReference>
<dbReference type="InterPro" id="IPR050628">
    <property type="entry name" value="SNF2_RAD54_helicase_TF"/>
</dbReference>
<keyword evidence="4" id="KW-0067">ATP-binding</keyword>
<proteinExistence type="predicted"/>
<gene>
    <name evidence="6" type="ORF">PG994_013001</name>
</gene>
<accession>A0ABR1T7F3</accession>
<dbReference type="InterPro" id="IPR038718">
    <property type="entry name" value="SNF2-like_sf"/>
</dbReference>
<keyword evidence="7" id="KW-1185">Reference proteome</keyword>
<dbReference type="PANTHER" id="PTHR45626:SF17">
    <property type="entry name" value="HELICASE-LIKE TRANSCRIPTION FACTOR"/>
    <property type="match status" value="1"/>
</dbReference>
<dbReference type="Proteomes" id="UP001480595">
    <property type="component" value="Unassembled WGS sequence"/>
</dbReference>
<dbReference type="SUPFAM" id="SSF52540">
    <property type="entry name" value="P-loop containing nucleoside triphosphate hydrolases"/>
    <property type="match status" value="1"/>
</dbReference>
<dbReference type="EMBL" id="JAQQWL010000013">
    <property type="protein sequence ID" value="KAK8042518.1"/>
    <property type="molecule type" value="Genomic_DNA"/>
</dbReference>
<evidence type="ECO:0000256" key="3">
    <source>
        <dbReference type="ARBA" id="ARBA00022806"/>
    </source>
</evidence>